<accession>A0A4Y8WI65</accession>
<evidence type="ECO:0000259" key="2">
    <source>
        <dbReference type="Pfam" id="PF00975"/>
    </source>
</evidence>
<protein>
    <submittedName>
        <fullName evidence="3">Thioesterase</fullName>
    </submittedName>
</protein>
<feature type="domain" description="Thioesterase" evidence="2">
    <location>
        <begin position="18"/>
        <end position="239"/>
    </location>
</feature>
<proteinExistence type="inferred from homology"/>
<name>A0A4Y8WI65_9VIBR</name>
<gene>
    <name evidence="3" type="ORF">ELS82_08690</name>
</gene>
<dbReference type="OrthoDB" id="8480037at2"/>
<dbReference type="GO" id="GO:0008610">
    <property type="term" value="P:lipid biosynthetic process"/>
    <property type="evidence" value="ECO:0007669"/>
    <property type="project" value="TreeGrafter"/>
</dbReference>
<keyword evidence="4" id="KW-1185">Reference proteome</keyword>
<evidence type="ECO:0000313" key="3">
    <source>
        <dbReference type="EMBL" id="TFH92018.1"/>
    </source>
</evidence>
<dbReference type="InterPro" id="IPR012223">
    <property type="entry name" value="TEII"/>
</dbReference>
<dbReference type="Proteomes" id="UP000297753">
    <property type="component" value="Unassembled WGS sequence"/>
</dbReference>
<dbReference type="Gene3D" id="3.40.50.1820">
    <property type="entry name" value="alpha/beta hydrolase"/>
    <property type="match status" value="1"/>
</dbReference>
<comment type="caution">
    <text evidence="3">The sequence shown here is derived from an EMBL/GenBank/DDBJ whole genome shotgun (WGS) entry which is preliminary data.</text>
</comment>
<dbReference type="Pfam" id="PF00975">
    <property type="entry name" value="Thioesterase"/>
    <property type="match status" value="1"/>
</dbReference>
<comment type="similarity">
    <text evidence="1">Belongs to the thioesterase family.</text>
</comment>
<evidence type="ECO:0000313" key="4">
    <source>
        <dbReference type="Proteomes" id="UP000297753"/>
    </source>
</evidence>
<dbReference type="AlphaFoldDB" id="A0A4Y8WI65"/>
<organism evidence="3 4">
    <name type="scientific">Vibrio ouci</name>
    <dbReference type="NCBI Taxonomy" id="2499078"/>
    <lineage>
        <taxon>Bacteria</taxon>
        <taxon>Pseudomonadati</taxon>
        <taxon>Pseudomonadota</taxon>
        <taxon>Gammaproteobacteria</taxon>
        <taxon>Vibrionales</taxon>
        <taxon>Vibrionaceae</taxon>
        <taxon>Vibrio</taxon>
    </lineage>
</organism>
<evidence type="ECO:0000256" key="1">
    <source>
        <dbReference type="ARBA" id="ARBA00007169"/>
    </source>
</evidence>
<dbReference type="PANTHER" id="PTHR11487:SF0">
    <property type="entry name" value="S-ACYL FATTY ACID SYNTHASE THIOESTERASE, MEDIUM CHAIN"/>
    <property type="match status" value="1"/>
</dbReference>
<dbReference type="RefSeq" id="WP_134835144.1">
    <property type="nucleotide sequence ID" value="NZ_SATR01000010.1"/>
</dbReference>
<dbReference type="EMBL" id="SATR01000010">
    <property type="protein sequence ID" value="TFH92018.1"/>
    <property type="molecule type" value="Genomic_DNA"/>
</dbReference>
<dbReference type="SUPFAM" id="SSF53474">
    <property type="entry name" value="alpha/beta-Hydrolases"/>
    <property type="match status" value="1"/>
</dbReference>
<reference evidence="3 4" key="1">
    <citation type="submission" date="2019-01" db="EMBL/GenBank/DDBJ databases">
        <title>Vibrio BEI176 sp. nov, a marine bacterium isolated from China: eastern marignal seas.</title>
        <authorList>
            <person name="Li B."/>
        </authorList>
    </citation>
    <scope>NUCLEOTIDE SEQUENCE [LARGE SCALE GENOMIC DNA]</scope>
    <source>
        <strain evidence="3 4">BEI176</strain>
    </source>
</reference>
<sequence length="265" mass="29985">MNTQWLTCYKANPNAKVRLICFPYAGGSASIFHPWLQWLPEWVELHAVQLPGRAERIGEPHINSMQEYIRGIQAELVALTDKPYLLFGHSMGALAAFEALVMLHEAKLPSPEHCLFSAAMAPDRPRRMKPISGLPQAAFVEELKKLNGTPEQVFHTPGLIDFCLPYIRADFSVVERFKTTFSGQLPSRSTVIYGTDDNMTEQDMREWQPFFTDEINVTAYTGDHFFIHDETNIRAVINQLFSEGLPLTNEVYGENRGATSDCVFT</sequence>
<dbReference type="InterPro" id="IPR001031">
    <property type="entry name" value="Thioesterase"/>
</dbReference>
<dbReference type="PANTHER" id="PTHR11487">
    <property type="entry name" value="THIOESTERASE"/>
    <property type="match status" value="1"/>
</dbReference>
<dbReference type="InterPro" id="IPR029058">
    <property type="entry name" value="AB_hydrolase_fold"/>
</dbReference>